<protein>
    <recommendedName>
        <fullName evidence="4">Secreted protein</fullName>
    </recommendedName>
</protein>
<evidence type="ECO:0008006" key="4">
    <source>
        <dbReference type="Google" id="ProtNLM"/>
    </source>
</evidence>
<keyword evidence="3" id="KW-1185">Reference proteome</keyword>
<evidence type="ECO:0000256" key="1">
    <source>
        <dbReference type="SAM" id="MobiDB-lite"/>
    </source>
</evidence>
<feature type="compositionally biased region" description="Basic and acidic residues" evidence="1">
    <location>
        <begin position="20"/>
        <end position="34"/>
    </location>
</feature>
<name>A0ABS6V4M2_9SPHN</name>
<gene>
    <name evidence="2" type="ORF">KTQ36_03945</name>
</gene>
<feature type="region of interest" description="Disordered" evidence="1">
    <location>
        <begin position="15"/>
        <end position="58"/>
    </location>
</feature>
<sequence length="58" mass="6163">MRLPLPLACLAALAACSSDEPERPSKADEERFEQIDAMLDEEGAKEEGAASEDAAPSE</sequence>
<evidence type="ECO:0000313" key="2">
    <source>
        <dbReference type="EMBL" id="MBW0144446.1"/>
    </source>
</evidence>
<organism evidence="2 3">
    <name type="scientific">Sphingomicrobium clamense</name>
    <dbReference type="NCBI Taxonomy" id="2851013"/>
    <lineage>
        <taxon>Bacteria</taxon>
        <taxon>Pseudomonadati</taxon>
        <taxon>Pseudomonadota</taxon>
        <taxon>Alphaproteobacteria</taxon>
        <taxon>Sphingomonadales</taxon>
        <taxon>Sphingomonadaceae</taxon>
        <taxon>Sphingomicrobium</taxon>
    </lineage>
</organism>
<accession>A0ABS6V4M2</accession>
<dbReference type="Proteomes" id="UP000698028">
    <property type="component" value="Unassembled WGS sequence"/>
</dbReference>
<proteinExistence type="predicted"/>
<evidence type="ECO:0000313" key="3">
    <source>
        <dbReference type="Proteomes" id="UP000698028"/>
    </source>
</evidence>
<dbReference type="EMBL" id="JAHVAH010000001">
    <property type="protein sequence ID" value="MBW0144446.1"/>
    <property type="molecule type" value="Genomic_DNA"/>
</dbReference>
<comment type="caution">
    <text evidence="2">The sequence shown here is derived from an EMBL/GenBank/DDBJ whole genome shotgun (WGS) entry which is preliminary data.</text>
</comment>
<reference evidence="2 3" key="1">
    <citation type="submission" date="2021-07" db="EMBL/GenBank/DDBJ databases">
        <title>The draft genome sequence of Sphingomicrobium sp. B8.</title>
        <authorList>
            <person name="Mu L."/>
        </authorList>
    </citation>
    <scope>NUCLEOTIDE SEQUENCE [LARGE SCALE GENOMIC DNA]</scope>
    <source>
        <strain evidence="2 3">B8</strain>
    </source>
</reference>
<dbReference type="PROSITE" id="PS51257">
    <property type="entry name" value="PROKAR_LIPOPROTEIN"/>
    <property type="match status" value="1"/>
</dbReference>
<dbReference type="RefSeq" id="WP_218632442.1">
    <property type="nucleotide sequence ID" value="NZ_JAHVAH010000001.1"/>
</dbReference>